<reference evidence="5" key="1">
    <citation type="submission" date="2016-10" db="EMBL/GenBank/DDBJ databases">
        <authorList>
            <person name="Varghese N."/>
            <person name="Submissions S."/>
        </authorList>
    </citation>
    <scope>NUCLEOTIDE SEQUENCE [LARGE SCALE GENOMIC DNA]</scope>
    <source>
        <strain evidence="5">CGMCC 1.6199</strain>
    </source>
</reference>
<evidence type="ECO:0000256" key="2">
    <source>
        <dbReference type="ARBA" id="ARBA00023141"/>
    </source>
</evidence>
<dbReference type="Proteomes" id="UP000182347">
    <property type="component" value="Unassembled WGS sequence"/>
</dbReference>
<protein>
    <submittedName>
        <fullName evidence="4">3-dehydroquinate synthase II</fullName>
    </submittedName>
</protein>
<evidence type="ECO:0000313" key="5">
    <source>
        <dbReference type="Proteomes" id="UP000182347"/>
    </source>
</evidence>
<organism evidence="4 5">
    <name type="scientific">Sediminibacillus halophilus</name>
    <dbReference type="NCBI Taxonomy" id="482461"/>
    <lineage>
        <taxon>Bacteria</taxon>
        <taxon>Bacillati</taxon>
        <taxon>Bacillota</taxon>
        <taxon>Bacilli</taxon>
        <taxon>Bacillales</taxon>
        <taxon>Bacillaceae</taxon>
        <taxon>Sediminibacillus</taxon>
    </lineage>
</organism>
<evidence type="ECO:0000313" key="4">
    <source>
        <dbReference type="EMBL" id="SDM45912.1"/>
    </source>
</evidence>
<keyword evidence="5" id="KW-1185">Reference proteome</keyword>
<dbReference type="Pfam" id="PF26558">
    <property type="entry name" value="DHQS_2nd"/>
    <property type="match status" value="1"/>
</dbReference>
<dbReference type="GO" id="GO:0016491">
    <property type="term" value="F:oxidoreductase activity"/>
    <property type="evidence" value="ECO:0007669"/>
    <property type="project" value="InterPro"/>
</dbReference>
<dbReference type="GO" id="GO:0003856">
    <property type="term" value="F:3-dehydroquinate synthase activity"/>
    <property type="evidence" value="ECO:0007669"/>
    <property type="project" value="InterPro"/>
</dbReference>
<dbReference type="GO" id="GO:0008652">
    <property type="term" value="P:amino acid biosynthetic process"/>
    <property type="evidence" value="ECO:0007669"/>
    <property type="project" value="UniProtKB-KW"/>
</dbReference>
<name>A0A1G9TE74_9BACI</name>
<accession>A0A1G9TE74</accession>
<evidence type="ECO:0000259" key="3">
    <source>
        <dbReference type="Pfam" id="PF26558"/>
    </source>
</evidence>
<feature type="domain" description="3-dehydroquinate synthase C-terminal" evidence="3">
    <location>
        <begin position="10"/>
        <end position="182"/>
    </location>
</feature>
<dbReference type="InterPro" id="IPR002812">
    <property type="entry name" value="DHQS"/>
</dbReference>
<dbReference type="InterPro" id="IPR056179">
    <property type="entry name" value="DHQS_C"/>
</dbReference>
<sequence>MEECVKTTYVEVIETKQVGEGMRVCIDFVDSLQEEEGLYIGNTGHGYLKVLSENRQSDGYPPRPFRINCGGFHQYLYQEKESQYLQEIKPGESLTVSSPQGDRSISVGRVKIERRPFIRVSCQGDEGIVSATLQSSTSVYVQEAEKGAVSVLDLKKGDRIAGRMDKPGRHLGKKIDEFIEER</sequence>
<dbReference type="GO" id="GO:0009073">
    <property type="term" value="P:aromatic amino acid family biosynthetic process"/>
    <property type="evidence" value="ECO:0007669"/>
    <property type="project" value="UniProtKB-KW"/>
</dbReference>
<dbReference type="EMBL" id="FNHF01000003">
    <property type="protein sequence ID" value="SDM45912.1"/>
    <property type="molecule type" value="Genomic_DNA"/>
</dbReference>
<gene>
    <name evidence="4" type="ORF">SAMN05216244_2547</name>
</gene>
<dbReference type="AlphaFoldDB" id="A0A1G9TE74"/>
<evidence type="ECO:0000256" key="1">
    <source>
        <dbReference type="ARBA" id="ARBA00022605"/>
    </source>
</evidence>
<keyword evidence="2" id="KW-0057">Aromatic amino acid biosynthesis</keyword>
<keyword evidence="1" id="KW-0028">Amino-acid biosynthesis</keyword>
<proteinExistence type="predicted"/>
<dbReference type="RefSeq" id="WP_074599554.1">
    <property type="nucleotide sequence ID" value="NZ_FNHF01000003.1"/>
</dbReference>
<dbReference type="STRING" id="482461.SAMN05216244_2547"/>
<dbReference type="PANTHER" id="PTHR33563:SF1">
    <property type="entry name" value="3-DEHYDROQUINATE SYNTHASE"/>
    <property type="match status" value="1"/>
</dbReference>
<dbReference type="PANTHER" id="PTHR33563">
    <property type="match status" value="1"/>
</dbReference>